<reference evidence="2 3" key="1">
    <citation type="journal article" date="2018" name="Biotechnol. Adv.">
        <title>Improved genomic resources and new bioinformatic workflow for the carcinogenic parasite Clonorchis sinensis: Biotechnological implications.</title>
        <authorList>
            <person name="Wang D."/>
            <person name="Korhonen P.K."/>
            <person name="Gasser R.B."/>
            <person name="Young N.D."/>
        </authorList>
    </citation>
    <scope>NUCLEOTIDE SEQUENCE [LARGE SCALE GENOMIC DNA]</scope>
    <source>
        <strain evidence="2">Cs-k2</strain>
    </source>
</reference>
<sequence>MPPEGSMRAGIPLGCPSLDRGSREAEMGFEPRTFRSVNLRSSHLAPIQSNPVSNYVTSGSSGNSSKRGETNPFHQVVYSSSENRMFLLCSRNCSLCSSNQKHKQFEMAQWLKHEFADRKVRGSNPIRASRLLLFGLGKPDSILALVLPSGGMTARHRNGATAERLLLFLGRLISNNFEWLLHQYET</sequence>
<organism evidence="2 3">
    <name type="scientific">Clonorchis sinensis</name>
    <name type="common">Chinese liver fluke</name>
    <dbReference type="NCBI Taxonomy" id="79923"/>
    <lineage>
        <taxon>Eukaryota</taxon>
        <taxon>Metazoa</taxon>
        <taxon>Spiralia</taxon>
        <taxon>Lophotrochozoa</taxon>
        <taxon>Platyhelminthes</taxon>
        <taxon>Trematoda</taxon>
        <taxon>Digenea</taxon>
        <taxon>Opisthorchiida</taxon>
        <taxon>Opisthorchiata</taxon>
        <taxon>Opisthorchiidae</taxon>
        <taxon>Clonorchis</taxon>
    </lineage>
</organism>
<dbReference type="OrthoDB" id="1906282at2759"/>
<evidence type="ECO:0000313" key="3">
    <source>
        <dbReference type="Proteomes" id="UP000286415"/>
    </source>
</evidence>
<protein>
    <submittedName>
        <fullName evidence="2">Uncharacterized protein</fullName>
    </submittedName>
</protein>
<comment type="caution">
    <text evidence="2">The sequence shown here is derived from an EMBL/GenBank/DDBJ whole genome shotgun (WGS) entry which is preliminary data.</text>
</comment>
<evidence type="ECO:0000256" key="1">
    <source>
        <dbReference type="SAM" id="MobiDB-lite"/>
    </source>
</evidence>
<reference evidence="2 3" key="2">
    <citation type="journal article" date="2021" name="Genomics">
        <title>High-quality reference genome for Clonorchis sinensis.</title>
        <authorList>
            <person name="Young N.D."/>
            <person name="Stroehlein A.J."/>
            <person name="Kinkar L."/>
            <person name="Wang T."/>
            <person name="Sohn W.M."/>
            <person name="Chang B.C.H."/>
            <person name="Kaur P."/>
            <person name="Weisz D."/>
            <person name="Dudchenko O."/>
            <person name="Aiden E.L."/>
            <person name="Korhonen P.K."/>
            <person name="Gasser R.B."/>
        </authorList>
    </citation>
    <scope>NUCLEOTIDE SEQUENCE [LARGE SCALE GENOMIC DNA]</scope>
    <source>
        <strain evidence="2">Cs-k2</strain>
    </source>
</reference>
<keyword evidence="3" id="KW-1185">Reference proteome</keyword>
<evidence type="ECO:0000313" key="2">
    <source>
        <dbReference type="EMBL" id="KAG5441665.1"/>
    </source>
</evidence>
<dbReference type="EMBL" id="NIRI02000076">
    <property type="protein sequence ID" value="KAG5441665.1"/>
    <property type="molecule type" value="Genomic_DNA"/>
</dbReference>
<dbReference type="Proteomes" id="UP000286415">
    <property type="component" value="Unassembled WGS sequence"/>
</dbReference>
<dbReference type="InParanoid" id="A0A419PNE5"/>
<feature type="compositionally biased region" description="Polar residues" evidence="1">
    <location>
        <begin position="50"/>
        <end position="65"/>
    </location>
</feature>
<gene>
    <name evidence="2" type="ORF">CSKR_103198</name>
</gene>
<name>A0A419PNE5_CLOSI</name>
<accession>A0A419PNE5</accession>
<dbReference type="AlphaFoldDB" id="A0A419PNE5"/>
<proteinExistence type="predicted"/>
<feature type="region of interest" description="Disordered" evidence="1">
    <location>
        <begin position="1"/>
        <end position="22"/>
    </location>
</feature>
<feature type="region of interest" description="Disordered" evidence="1">
    <location>
        <begin position="50"/>
        <end position="71"/>
    </location>
</feature>